<dbReference type="PANTHER" id="PTHR10948">
    <property type="entry name" value="TRANSPOSASE"/>
    <property type="match status" value="1"/>
</dbReference>
<dbReference type="SUPFAM" id="SSF53098">
    <property type="entry name" value="Ribonuclease H-like"/>
    <property type="match status" value="1"/>
</dbReference>
<dbReference type="KEGG" id="sor:SOR_1961"/>
<dbReference type="GO" id="GO:0005829">
    <property type="term" value="C:cytosol"/>
    <property type="evidence" value="ECO:0007669"/>
    <property type="project" value="TreeGrafter"/>
</dbReference>
<dbReference type="InterPro" id="IPR053392">
    <property type="entry name" value="Transposase_IS30-like"/>
</dbReference>
<evidence type="ECO:0000313" key="1">
    <source>
        <dbReference type="EMBL" id="CBZ01608.1"/>
    </source>
</evidence>
<dbReference type="NCBIfam" id="NF033563">
    <property type="entry name" value="transpos_IS30"/>
    <property type="match status" value="1"/>
</dbReference>
<protein>
    <submittedName>
        <fullName evidence="1">Degenerate transposase</fullName>
    </submittedName>
</protein>
<dbReference type="InterPro" id="IPR036397">
    <property type="entry name" value="RNaseH_sf"/>
</dbReference>
<dbReference type="AlphaFoldDB" id="F2QG39"/>
<dbReference type="PANTHER" id="PTHR10948:SF23">
    <property type="entry name" value="TRANSPOSASE INSI FOR INSERTION SEQUENCE ELEMENT IS30A-RELATED"/>
    <property type="match status" value="1"/>
</dbReference>
<evidence type="ECO:0000313" key="2">
    <source>
        <dbReference type="Proteomes" id="UP000008131"/>
    </source>
</evidence>
<dbReference type="Proteomes" id="UP000008131">
    <property type="component" value="Chromosome"/>
</dbReference>
<organism evidence="1 2">
    <name type="scientific">Streptococcus oralis (strain Uo5)</name>
    <dbReference type="NCBI Taxonomy" id="927666"/>
    <lineage>
        <taxon>Bacteria</taxon>
        <taxon>Bacillati</taxon>
        <taxon>Bacillota</taxon>
        <taxon>Bacilli</taxon>
        <taxon>Lactobacillales</taxon>
        <taxon>Streptococcaceae</taxon>
        <taxon>Streptococcus</taxon>
    </lineage>
</organism>
<dbReference type="PROSITE" id="PS01043">
    <property type="entry name" value="TRANSPOSASE_IS30"/>
    <property type="match status" value="1"/>
</dbReference>
<dbReference type="InterPro" id="IPR051917">
    <property type="entry name" value="Transposase-Integrase"/>
</dbReference>
<name>F2QG39_STROU</name>
<dbReference type="Gene3D" id="3.30.420.10">
    <property type="entry name" value="Ribonuclease H-like superfamily/Ribonuclease H"/>
    <property type="match status" value="1"/>
</dbReference>
<proteinExistence type="predicted"/>
<accession>F2QG39</accession>
<reference evidence="1 2" key="1">
    <citation type="journal article" date="2011" name="J. Bacteriol.">
        <title>Genome of Streptococcus oralis strain Uo5.</title>
        <authorList>
            <person name="Reichmann P."/>
            <person name="Nuhn M."/>
            <person name="Denapaite D."/>
            <person name="Bruckner R."/>
            <person name="Henrich B."/>
            <person name="Maurer P."/>
            <person name="Rieger M."/>
            <person name="Klages S."/>
            <person name="Reinhard R."/>
            <person name="Hakenbeck R."/>
        </authorList>
    </citation>
    <scope>NUCLEOTIDE SEQUENCE [LARGE SCALE GENOMIC DNA]</scope>
    <source>
        <strain evidence="1 2">Uo5</strain>
    </source>
</reference>
<dbReference type="EMBL" id="FR720602">
    <property type="protein sequence ID" value="CBZ01608.1"/>
    <property type="molecule type" value="Genomic_DNA"/>
</dbReference>
<gene>
    <name evidence="1" type="ordered locus">SOR_1961</name>
</gene>
<dbReference type="GO" id="GO:0003677">
    <property type="term" value="F:DNA binding"/>
    <property type="evidence" value="ECO:0007669"/>
    <property type="project" value="InterPro"/>
</dbReference>
<dbReference type="InterPro" id="IPR001598">
    <property type="entry name" value="Transposase_IS30_CS"/>
</dbReference>
<sequence length="97" mass="11078">MKLYPIKSITADNGNEFSSLSKIEGLDVYFAHAYSSYERGTNENFNGLLREFIPKGASLKELSQNLLEDYTKAINERPRRIHGYQSAKKLFELAQTT</sequence>
<dbReference type="InterPro" id="IPR012337">
    <property type="entry name" value="RNaseH-like_sf"/>
</dbReference>
<dbReference type="eggNOG" id="COG2826">
    <property type="taxonomic scope" value="Bacteria"/>
</dbReference>
<dbReference type="HOGENOM" id="CLU_035706_4_2_9"/>
<dbReference type="GO" id="GO:0004803">
    <property type="term" value="F:transposase activity"/>
    <property type="evidence" value="ECO:0007669"/>
    <property type="project" value="InterPro"/>
</dbReference>
<dbReference type="GO" id="GO:0006313">
    <property type="term" value="P:DNA transposition"/>
    <property type="evidence" value="ECO:0007669"/>
    <property type="project" value="InterPro"/>
</dbReference>